<name>H5TF55_9ALTE</name>
<evidence type="ECO:0000313" key="1">
    <source>
        <dbReference type="EMBL" id="GAB56982.1"/>
    </source>
</evidence>
<dbReference type="Gene3D" id="2.60.120.10">
    <property type="entry name" value="Jelly Rolls"/>
    <property type="match status" value="1"/>
</dbReference>
<reference evidence="1 2" key="2">
    <citation type="journal article" date="2017" name="Antonie Van Leeuwenhoek">
        <title>Rhizobium rhizosphaerae sp. nov., a novel species isolated from rice rhizosphere.</title>
        <authorList>
            <person name="Zhao J.J."/>
            <person name="Zhang J."/>
            <person name="Zhang R.J."/>
            <person name="Zhang C.W."/>
            <person name="Yin H.Q."/>
            <person name="Zhang X.X."/>
        </authorList>
    </citation>
    <scope>NUCLEOTIDE SEQUENCE [LARGE SCALE GENOMIC DNA]</scope>
    <source>
        <strain evidence="1 2">ACAM 611</strain>
    </source>
</reference>
<comment type="caution">
    <text evidence="1">The sequence shown here is derived from an EMBL/GenBank/DDBJ whole genome shotgun (WGS) entry which is preliminary data.</text>
</comment>
<dbReference type="EMBL" id="BAET01000033">
    <property type="protein sequence ID" value="GAB56982.1"/>
    <property type="molecule type" value="Genomic_DNA"/>
</dbReference>
<keyword evidence="2" id="KW-1185">Reference proteome</keyword>
<gene>
    <name evidence="1" type="ORF">GPUN_2868</name>
</gene>
<dbReference type="Proteomes" id="UP000053586">
    <property type="component" value="Unassembled WGS sequence"/>
</dbReference>
<reference evidence="1 2" key="1">
    <citation type="journal article" date="2012" name="J. Bacteriol.">
        <title>Genome sequence of proteorhodopsin-containing sea ice bacterium Glaciecola punicea ACAM 611T.</title>
        <authorList>
            <person name="Qin Q.-L."/>
            <person name="Xie B.-B."/>
            <person name="Shu Y.-L."/>
            <person name="Rong J.-C."/>
            <person name="Zhao D.-L."/>
            <person name="Zhang X.-Y."/>
            <person name="Chen X.-L."/>
            <person name="Zhou B.-C."/>
            <person name="Zhanga Y.-Z."/>
        </authorList>
    </citation>
    <scope>NUCLEOTIDE SEQUENCE [LARGE SCALE GENOMIC DNA]</scope>
    <source>
        <strain evidence="1 2">ACAM 611</strain>
    </source>
</reference>
<evidence type="ECO:0000313" key="2">
    <source>
        <dbReference type="Proteomes" id="UP000053586"/>
    </source>
</evidence>
<dbReference type="InterPro" id="IPR014710">
    <property type="entry name" value="RmlC-like_jellyroll"/>
</dbReference>
<proteinExistence type="predicted"/>
<protein>
    <submittedName>
        <fullName evidence="1">Uncharacterized protein</fullName>
    </submittedName>
</protein>
<organism evidence="1 2">
    <name type="scientific">Glaciecola punicea ACAM 611</name>
    <dbReference type="NCBI Taxonomy" id="1121923"/>
    <lineage>
        <taxon>Bacteria</taxon>
        <taxon>Pseudomonadati</taxon>
        <taxon>Pseudomonadota</taxon>
        <taxon>Gammaproteobacteria</taxon>
        <taxon>Alteromonadales</taxon>
        <taxon>Alteromonadaceae</taxon>
        <taxon>Glaciecola</taxon>
    </lineage>
</organism>
<accession>H5TF55</accession>
<sequence length="39" mass="4620">MTNFTADAVMLVLNDRVYSEDRVVRCYSTFEKLVYEKNV</sequence>
<dbReference type="AlphaFoldDB" id="H5TF55"/>